<dbReference type="InterPro" id="IPR036291">
    <property type="entry name" value="NAD(P)-bd_dom_sf"/>
</dbReference>
<dbReference type="NCBIfam" id="NF005559">
    <property type="entry name" value="PRK07231.1"/>
    <property type="match status" value="1"/>
</dbReference>
<dbReference type="SMART" id="SM00822">
    <property type="entry name" value="PKS_KR"/>
    <property type="match status" value="1"/>
</dbReference>
<dbReference type="AlphaFoldDB" id="A0A1H0G1V9"/>
<dbReference type="Pfam" id="PF13561">
    <property type="entry name" value="adh_short_C2"/>
    <property type="match status" value="1"/>
</dbReference>
<protein>
    <submittedName>
        <fullName evidence="5">3-oxoacyl-[acyl-carrier protein] reductase</fullName>
    </submittedName>
</protein>
<evidence type="ECO:0000313" key="5">
    <source>
        <dbReference type="EMBL" id="SDO00875.1"/>
    </source>
</evidence>
<dbReference type="InterPro" id="IPR020904">
    <property type="entry name" value="Sc_DH/Rdtase_CS"/>
</dbReference>
<dbReference type="OrthoDB" id="9803333at2"/>
<dbReference type="InterPro" id="IPR057326">
    <property type="entry name" value="KR_dom"/>
</dbReference>
<reference evidence="5 6" key="1">
    <citation type="submission" date="2016-10" db="EMBL/GenBank/DDBJ databases">
        <authorList>
            <person name="de Groot N.N."/>
        </authorList>
    </citation>
    <scope>NUCLEOTIDE SEQUENCE [LARGE SCALE GENOMIC DNA]</scope>
    <source>
        <strain evidence="5 6">CGMCC 1.3442</strain>
    </source>
</reference>
<comment type="similarity">
    <text evidence="1">Belongs to the short-chain dehydrogenases/reductases (SDR) family.</text>
</comment>
<dbReference type="Proteomes" id="UP000199334">
    <property type="component" value="Unassembled WGS sequence"/>
</dbReference>
<name>A0A1H0G1V9_9BACI</name>
<dbReference type="PROSITE" id="PS00061">
    <property type="entry name" value="ADH_SHORT"/>
    <property type="match status" value="1"/>
</dbReference>
<dbReference type="RefSeq" id="WP_093857975.1">
    <property type="nucleotide sequence ID" value="NZ_BJVZ01000020.1"/>
</dbReference>
<dbReference type="Gene3D" id="3.40.50.720">
    <property type="entry name" value="NAD(P)-binding Rossmann-like Domain"/>
    <property type="match status" value="1"/>
</dbReference>
<dbReference type="SUPFAM" id="SSF51735">
    <property type="entry name" value="NAD(P)-binding Rossmann-fold domains"/>
    <property type="match status" value="1"/>
</dbReference>
<proteinExistence type="inferred from homology"/>
<organism evidence="5 6">
    <name type="scientific">Tenuibacillus multivorans</name>
    <dbReference type="NCBI Taxonomy" id="237069"/>
    <lineage>
        <taxon>Bacteria</taxon>
        <taxon>Bacillati</taxon>
        <taxon>Bacillota</taxon>
        <taxon>Bacilli</taxon>
        <taxon>Bacillales</taxon>
        <taxon>Bacillaceae</taxon>
        <taxon>Tenuibacillus</taxon>
    </lineage>
</organism>
<dbReference type="STRING" id="237069.SAMN05216498_0441"/>
<keyword evidence="6" id="KW-1185">Reference proteome</keyword>
<dbReference type="InterPro" id="IPR002347">
    <property type="entry name" value="SDR_fam"/>
</dbReference>
<dbReference type="NCBIfam" id="NF004198">
    <property type="entry name" value="PRK05653.1-3"/>
    <property type="match status" value="1"/>
</dbReference>
<dbReference type="NCBIfam" id="NF009466">
    <property type="entry name" value="PRK12826.1-2"/>
    <property type="match status" value="1"/>
</dbReference>
<evidence type="ECO:0000256" key="1">
    <source>
        <dbReference type="ARBA" id="ARBA00006484"/>
    </source>
</evidence>
<dbReference type="PANTHER" id="PTHR42879">
    <property type="entry name" value="3-OXOACYL-(ACYL-CARRIER-PROTEIN) REDUCTASE"/>
    <property type="match status" value="1"/>
</dbReference>
<evidence type="ECO:0000256" key="3">
    <source>
        <dbReference type="ARBA" id="ARBA00023002"/>
    </source>
</evidence>
<dbReference type="GO" id="GO:0016491">
    <property type="term" value="F:oxidoreductase activity"/>
    <property type="evidence" value="ECO:0007669"/>
    <property type="project" value="UniProtKB-KW"/>
</dbReference>
<dbReference type="EMBL" id="FNIG01000014">
    <property type="protein sequence ID" value="SDO00875.1"/>
    <property type="molecule type" value="Genomic_DNA"/>
</dbReference>
<accession>A0A1H0G1V9</accession>
<keyword evidence="3" id="KW-0560">Oxidoreductase</keyword>
<sequence length="247" mass="26677">MGRLQDKVAIITGSANGIGFEAAQLFAKEGAKVVLADFDQKTGQNREKDLKNQGFDVRFIQVNVADRSSVDQMVEQTRNIYGGIDILVNNAGITRDAMLSKMTPEQFKQVIDVNLTGVFHCTQAVLSYLVEKGKGKVINTSSVSGAYGNVGQSNYAAAKAGLIGLTKTWAKELARKNINVNAVAPGFTETAMVESVPDHVVDAMKKQVPMGRLGKPRDIAHAYLYLASDESDYVNGHVLHVDGGIMM</sequence>
<dbReference type="PRINTS" id="PR00080">
    <property type="entry name" value="SDRFAMILY"/>
</dbReference>
<dbReference type="PRINTS" id="PR00081">
    <property type="entry name" value="GDHRDH"/>
</dbReference>
<dbReference type="GO" id="GO:0032787">
    <property type="term" value="P:monocarboxylic acid metabolic process"/>
    <property type="evidence" value="ECO:0007669"/>
    <property type="project" value="UniProtKB-ARBA"/>
</dbReference>
<gene>
    <name evidence="5" type="ORF">SAMN05216498_0441</name>
</gene>
<dbReference type="PANTHER" id="PTHR42879:SF2">
    <property type="entry name" value="3-OXOACYL-[ACYL-CARRIER-PROTEIN] REDUCTASE FABG"/>
    <property type="match status" value="1"/>
</dbReference>
<dbReference type="InterPro" id="IPR050259">
    <property type="entry name" value="SDR"/>
</dbReference>
<evidence type="ECO:0000259" key="4">
    <source>
        <dbReference type="SMART" id="SM00822"/>
    </source>
</evidence>
<feature type="domain" description="Ketoreductase" evidence="4">
    <location>
        <begin position="7"/>
        <end position="186"/>
    </location>
</feature>
<dbReference type="CDD" id="cd05333">
    <property type="entry name" value="BKR_SDR_c"/>
    <property type="match status" value="1"/>
</dbReference>
<dbReference type="FunFam" id="3.40.50.720:FF:000115">
    <property type="entry name" value="3-oxoacyl-[acyl-carrier-protein] reductase FabG"/>
    <property type="match status" value="1"/>
</dbReference>
<keyword evidence="2" id="KW-0521">NADP</keyword>
<evidence type="ECO:0000256" key="2">
    <source>
        <dbReference type="ARBA" id="ARBA00022857"/>
    </source>
</evidence>
<evidence type="ECO:0000313" key="6">
    <source>
        <dbReference type="Proteomes" id="UP000199334"/>
    </source>
</evidence>